<proteinExistence type="inferred from homology"/>
<keyword evidence="6 9" id="KW-1133">Transmembrane helix</keyword>
<name>A0A2N7L376_9GAMM</name>
<evidence type="ECO:0000256" key="2">
    <source>
        <dbReference type="ARBA" id="ARBA00022448"/>
    </source>
</evidence>
<evidence type="ECO:0000256" key="7">
    <source>
        <dbReference type="ARBA" id="ARBA00023136"/>
    </source>
</evidence>
<feature type="transmembrane region" description="Helical" evidence="9">
    <location>
        <begin position="78"/>
        <end position="94"/>
    </location>
</feature>
<feature type="transmembrane region" description="Helical" evidence="9">
    <location>
        <begin position="46"/>
        <end position="66"/>
    </location>
</feature>
<reference evidence="12" key="1">
    <citation type="submission" date="2016-07" db="EMBL/GenBank/DDBJ databases">
        <title>Nontailed viruses are major unrecognized killers of bacteria in the ocean.</title>
        <authorList>
            <person name="Kauffman K."/>
            <person name="Hussain F."/>
            <person name="Yang J."/>
            <person name="Arevalo P."/>
            <person name="Brown J."/>
            <person name="Cutler M."/>
            <person name="Kelly L."/>
            <person name="Polz M.F."/>
        </authorList>
    </citation>
    <scope>NUCLEOTIDE SEQUENCE [LARGE SCALE GENOMIC DNA]</scope>
    <source>
        <strain evidence="12">10N.261.45.A10</strain>
    </source>
</reference>
<dbReference type="Proteomes" id="UP000235387">
    <property type="component" value="Unassembled WGS sequence"/>
</dbReference>
<comment type="caution">
    <text evidence="11">The sequence shown here is derived from an EMBL/GenBank/DDBJ whole genome shotgun (WGS) entry which is preliminary data.</text>
</comment>
<comment type="function">
    <text evidence="9">Part of the tripartite ATP-independent periplasmic (TRAP) transport system.</text>
</comment>
<dbReference type="AlphaFoldDB" id="A0A2N7L376"/>
<dbReference type="EMBL" id="MDAL01000071">
    <property type="protein sequence ID" value="PMN87379.1"/>
    <property type="molecule type" value="Genomic_DNA"/>
</dbReference>
<comment type="subcellular location">
    <subcellularLocation>
        <location evidence="1 9">Cell inner membrane</location>
        <topology evidence="1 9">Multi-pass membrane protein</topology>
    </subcellularLocation>
</comment>
<evidence type="ECO:0000256" key="5">
    <source>
        <dbReference type="ARBA" id="ARBA00022692"/>
    </source>
</evidence>
<keyword evidence="4 9" id="KW-0997">Cell inner membrane</keyword>
<accession>A0A2N7L376</accession>
<dbReference type="InterPro" id="IPR007387">
    <property type="entry name" value="TRAP_DctQ"/>
</dbReference>
<dbReference type="InterPro" id="IPR055348">
    <property type="entry name" value="DctQ"/>
</dbReference>
<dbReference type="PANTHER" id="PTHR35011:SF4">
    <property type="entry name" value="SLL1102 PROTEIN"/>
    <property type="match status" value="1"/>
</dbReference>
<evidence type="ECO:0000256" key="6">
    <source>
        <dbReference type="ARBA" id="ARBA00022989"/>
    </source>
</evidence>
<evidence type="ECO:0000259" key="10">
    <source>
        <dbReference type="Pfam" id="PF04290"/>
    </source>
</evidence>
<evidence type="ECO:0000256" key="8">
    <source>
        <dbReference type="ARBA" id="ARBA00038436"/>
    </source>
</evidence>
<keyword evidence="5 9" id="KW-0812">Transmembrane</keyword>
<dbReference type="PANTHER" id="PTHR35011">
    <property type="entry name" value="2,3-DIKETO-L-GULONATE TRAP TRANSPORTER SMALL PERMEASE PROTEIN YIAM"/>
    <property type="match status" value="1"/>
</dbReference>
<comment type="subunit">
    <text evidence="9">The complex comprises the extracytoplasmic solute receptor protein and the two transmembrane proteins.</text>
</comment>
<keyword evidence="3" id="KW-1003">Cell membrane</keyword>
<evidence type="ECO:0000313" key="12">
    <source>
        <dbReference type="Proteomes" id="UP000235387"/>
    </source>
</evidence>
<gene>
    <name evidence="11" type="ORF">BCT23_08450</name>
</gene>
<dbReference type="GO" id="GO:0005886">
    <property type="term" value="C:plasma membrane"/>
    <property type="evidence" value="ECO:0007669"/>
    <property type="project" value="UniProtKB-SubCell"/>
</dbReference>
<keyword evidence="7 9" id="KW-0472">Membrane</keyword>
<organism evidence="11 12">
    <name type="scientific">Enterovibrio norvegicus</name>
    <dbReference type="NCBI Taxonomy" id="188144"/>
    <lineage>
        <taxon>Bacteria</taxon>
        <taxon>Pseudomonadati</taxon>
        <taxon>Pseudomonadota</taxon>
        <taxon>Gammaproteobacteria</taxon>
        <taxon>Vibrionales</taxon>
        <taxon>Vibrionaceae</taxon>
        <taxon>Enterovibrio</taxon>
    </lineage>
</organism>
<evidence type="ECO:0000256" key="4">
    <source>
        <dbReference type="ARBA" id="ARBA00022519"/>
    </source>
</evidence>
<feature type="transmembrane region" description="Helical" evidence="9">
    <location>
        <begin position="160"/>
        <end position="179"/>
    </location>
</feature>
<comment type="similarity">
    <text evidence="8 9">Belongs to the TRAP transporter small permease family.</text>
</comment>
<dbReference type="RefSeq" id="WP_102392355.1">
    <property type="nucleotide sequence ID" value="NZ_MDAL01000071.1"/>
</dbReference>
<feature type="transmembrane region" description="Helical" evidence="9">
    <location>
        <begin position="115"/>
        <end position="140"/>
    </location>
</feature>
<sequence>MQSGNGIPSFDVGQALQKAPPVDDMPTTVLSRGFDRVVRWVGHCMSWVWVVLMLVIILNVTMRYALGEGRIEFEELQWHLYALGWLVGLSYCYTADNHVRVDLFRDHFSPRVKAWIELLGTVCFLLPFIVLVLNYGVPFVAYSWELGEVSSAPGGLPYRWVMKGILLFSFALLGLAVIARMSRVVSFLFLTPPSITVVELNSGDALNAANDGDIEKSDKEGGRNGN</sequence>
<keyword evidence="2 9" id="KW-0813">Transport</keyword>
<evidence type="ECO:0000313" key="11">
    <source>
        <dbReference type="EMBL" id="PMN87379.1"/>
    </source>
</evidence>
<evidence type="ECO:0000256" key="1">
    <source>
        <dbReference type="ARBA" id="ARBA00004429"/>
    </source>
</evidence>
<protein>
    <recommendedName>
        <fullName evidence="9">TRAP transporter small permease protein</fullName>
    </recommendedName>
</protein>
<evidence type="ECO:0000256" key="3">
    <source>
        <dbReference type="ARBA" id="ARBA00022475"/>
    </source>
</evidence>
<feature type="domain" description="Tripartite ATP-independent periplasmic transporters DctQ component" evidence="10">
    <location>
        <begin position="52"/>
        <end position="185"/>
    </location>
</feature>
<evidence type="ECO:0000256" key="9">
    <source>
        <dbReference type="RuleBase" id="RU369079"/>
    </source>
</evidence>
<dbReference type="GO" id="GO:0022857">
    <property type="term" value="F:transmembrane transporter activity"/>
    <property type="evidence" value="ECO:0007669"/>
    <property type="project" value="UniProtKB-UniRule"/>
</dbReference>
<dbReference type="Pfam" id="PF04290">
    <property type="entry name" value="DctQ"/>
    <property type="match status" value="1"/>
</dbReference>